<dbReference type="WBParaSite" id="sdigi.contig529.g8842.t1">
    <property type="protein sequence ID" value="sdigi.contig529.g8842.t1"/>
    <property type="gene ID" value="sdigi.contig529.g8842"/>
</dbReference>
<dbReference type="Proteomes" id="UP000887581">
    <property type="component" value="Unplaced"/>
</dbReference>
<keyword evidence="1" id="KW-1185">Reference proteome</keyword>
<dbReference type="Gene3D" id="1.10.10.10">
    <property type="entry name" value="Winged helix-like DNA-binding domain superfamily/Winged helix DNA-binding domain"/>
    <property type="match status" value="1"/>
</dbReference>
<dbReference type="SUPFAM" id="SSF50249">
    <property type="entry name" value="Nucleic acid-binding proteins"/>
    <property type="match status" value="1"/>
</dbReference>
<sequence length="337" mass="36807">MERSPTQNVVGPFCRLSLDCAFYHLYFGEIYREMDGSGWGEESYDAGVAGGWGEASFVEADEFKESQHTEKVPFPSTVKDLSRLASSEEKMTAGKYTFSTIRVIGRVKESLQTDGGQSIEYTLADYHDSSATFLIIHYKGVLASAAANSDAVVEGTDVSVVGKLRSFSERLCIVAFDVREIEDKREIDAFHLEARLARLFYTKDVPDIALSEKWAVISEGTMLRVNEEGAGQTKPTTGWTSSAGPNPKVAGSNAVHQNTFCSVPDSSCRGLTGQKAEIFKYLRSNGDPVIGASIDDIRAGIPRNLFNSFTFSADIEYLASEGLIYATSDDDHFAANA</sequence>
<dbReference type="InterPro" id="IPR036388">
    <property type="entry name" value="WH-like_DNA-bd_sf"/>
</dbReference>
<dbReference type="AlphaFoldDB" id="A0A915PX56"/>
<organism evidence="1 2">
    <name type="scientific">Setaria digitata</name>
    <dbReference type="NCBI Taxonomy" id="48799"/>
    <lineage>
        <taxon>Eukaryota</taxon>
        <taxon>Metazoa</taxon>
        <taxon>Ecdysozoa</taxon>
        <taxon>Nematoda</taxon>
        <taxon>Chromadorea</taxon>
        <taxon>Rhabditida</taxon>
        <taxon>Spirurina</taxon>
        <taxon>Spiruromorpha</taxon>
        <taxon>Filarioidea</taxon>
        <taxon>Setariidae</taxon>
        <taxon>Setaria</taxon>
    </lineage>
</organism>
<dbReference type="Gene3D" id="2.40.50.140">
    <property type="entry name" value="Nucleic acid-binding proteins"/>
    <property type="match status" value="1"/>
</dbReference>
<accession>A0A915PX56</accession>
<dbReference type="InterPro" id="IPR012340">
    <property type="entry name" value="NA-bd_OB-fold"/>
</dbReference>
<protein>
    <submittedName>
        <fullName evidence="2">Replication protein A C-terminal domain-containing protein</fullName>
    </submittedName>
</protein>
<evidence type="ECO:0000313" key="1">
    <source>
        <dbReference type="Proteomes" id="UP000887581"/>
    </source>
</evidence>
<proteinExistence type="predicted"/>
<reference evidence="2" key="1">
    <citation type="submission" date="2022-11" db="UniProtKB">
        <authorList>
            <consortium name="WormBaseParasite"/>
        </authorList>
    </citation>
    <scope>IDENTIFICATION</scope>
</reference>
<name>A0A915PX56_9BILA</name>
<evidence type="ECO:0000313" key="2">
    <source>
        <dbReference type="WBParaSite" id="sdigi.contig529.g8842.t1"/>
    </source>
</evidence>